<keyword evidence="6" id="KW-1185">Reference proteome</keyword>
<feature type="domain" description="HTH marR-type" evidence="4">
    <location>
        <begin position="1"/>
        <end position="131"/>
    </location>
</feature>
<dbReference type="SMART" id="SM00347">
    <property type="entry name" value="HTH_MARR"/>
    <property type="match status" value="1"/>
</dbReference>
<dbReference type="Gene3D" id="1.10.10.10">
    <property type="entry name" value="Winged helix-like DNA-binding domain superfamily/Winged helix DNA-binding domain"/>
    <property type="match status" value="1"/>
</dbReference>
<dbReference type="PANTHER" id="PTHR42756">
    <property type="entry name" value="TRANSCRIPTIONAL REGULATOR, MARR"/>
    <property type="match status" value="1"/>
</dbReference>
<dbReference type="SUPFAM" id="SSF46785">
    <property type="entry name" value="Winged helix' DNA-binding domain"/>
    <property type="match status" value="1"/>
</dbReference>
<keyword evidence="1" id="KW-0805">Transcription regulation</keyword>
<dbReference type="EMBL" id="JAGGKC010000043">
    <property type="protein sequence ID" value="MBP1920834.1"/>
    <property type="molecule type" value="Genomic_DNA"/>
</dbReference>
<evidence type="ECO:0000256" key="1">
    <source>
        <dbReference type="ARBA" id="ARBA00023015"/>
    </source>
</evidence>
<dbReference type="PANTHER" id="PTHR42756:SF1">
    <property type="entry name" value="TRANSCRIPTIONAL REPRESSOR OF EMRAB OPERON"/>
    <property type="match status" value="1"/>
</dbReference>
<dbReference type="InterPro" id="IPR036388">
    <property type="entry name" value="WH-like_DNA-bd_sf"/>
</dbReference>
<gene>
    <name evidence="5" type="ORF">J2Z34_003351</name>
</gene>
<dbReference type="Proteomes" id="UP001519271">
    <property type="component" value="Unassembled WGS sequence"/>
</dbReference>
<dbReference type="PROSITE" id="PS01117">
    <property type="entry name" value="HTH_MARR_1"/>
    <property type="match status" value="1"/>
</dbReference>
<dbReference type="Pfam" id="PF01047">
    <property type="entry name" value="MarR"/>
    <property type="match status" value="1"/>
</dbReference>
<dbReference type="PRINTS" id="PR00598">
    <property type="entry name" value="HTHMARR"/>
</dbReference>
<keyword evidence="2 5" id="KW-0238">DNA-binding</keyword>
<dbReference type="RefSeq" id="WP_209460988.1">
    <property type="nucleotide sequence ID" value="NZ_JAGGKC010000043.1"/>
</dbReference>
<dbReference type="InterPro" id="IPR000835">
    <property type="entry name" value="HTH_MarR-typ"/>
</dbReference>
<protein>
    <submittedName>
        <fullName evidence="5">DNA-binding MarR family transcriptional regulator</fullName>
    </submittedName>
</protein>
<evidence type="ECO:0000313" key="6">
    <source>
        <dbReference type="Proteomes" id="UP001519271"/>
    </source>
</evidence>
<dbReference type="InterPro" id="IPR036390">
    <property type="entry name" value="WH_DNA-bd_sf"/>
</dbReference>
<proteinExistence type="predicted"/>
<comment type="caution">
    <text evidence="5">The sequence shown here is derived from an EMBL/GenBank/DDBJ whole genome shotgun (WGS) entry which is preliminary data.</text>
</comment>
<accession>A0ABS4G8G8</accession>
<evidence type="ECO:0000313" key="5">
    <source>
        <dbReference type="EMBL" id="MBP1920834.1"/>
    </source>
</evidence>
<dbReference type="InterPro" id="IPR023187">
    <property type="entry name" value="Tscrpt_reg_MarR-type_CS"/>
</dbReference>
<keyword evidence="3" id="KW-0804">Transcription</keyword>
<dbReference type="PROSITE" id="PS50995">
    <property type="entry name" value="HTH_MARR_2"/>
    <property type="match status" value="1"/>
</dbReference>
<dbReference type="GO" id="GO:0003677">
    <property type="term" value="F:DNA binding"/>
    <property type="evidence" value="ECO:0007669"/>
    <property type="project" value="UniProtKB-KW"/>
</dbReference>
<evidence type="ECO:0000259" key="4">
    <source>
        <dbReference type="PROSITE" id="PS50995"/>
    </source>
</evidence>
<evidence type="ECO:0000256" key="2">
    <source>
        <dbReference type="ARBA" id="ARBA00023125"/>
    </source>
</evidence>
<sequence length="138" mass="15945">MFICDISVFNKYGKQKLDEMLFPLGIQWRELVVILVIEKVPGIPQTRLIPFLQTDKANVTKLLQAMEKRGLIVRNADGDDQRNKVCQLTDKGASMTPKLNQILALWEAACFQGIDRDELVEFKRVNEIITRNLINEWK</sequence>
<organism evidence="5 6">
    <name type="scientific">Youngiibacter multivorans</name>
    <dbReference type="NCBI Taxonomy" id="937251"/>
    <lineage>
        <taxon>Bacteria</taxon>
        <taxon>Bacillati</taxon>
        <taxon>Bacillota</taxon>
        <taxon>Clostridia</taxon>
        <taxon>Eubacteriales</taxon>
        <taxon>Clostridiaceae</taxon>
        <taxon>Youngiibacter</taxon>
    </lineage>
</organism>
<name>A0ABS4G8G8_9CLOT</name>
<evidence type="ECO:0000256" key="3">
    <source>
        <dbReference type="ARBA" id="ARBA00023163"/>
    </source>
</evidence>
<reference evidence="5 6" key="1">
    <citation type="submission" date="2021-03" db="EMBL/GenBank/DDBJ databases">
        <title>Genomic Encyclopedia of Type Strains, Phase IV (KMG-IV): sequencing the most valuable type-strain genomes for metagenomic binning, comparative biology and taxonomic classification.</title>
        <authorList>
            <person name="Goeker M."/>
        </authorList>
    </citation>
    <scope>NUCLEOTIDE SEQUENCE [LARGE SCALE GENOMIC DNA]</scope>
    <source>
        <strain evidence="5 6">DSM 6139</strain>
    </source>
</reference>